<organism evidence="9 10">
    <name type="scientific">Dichanthelium oligosanthes</name>
    <dbReference type="NCBI Taxonomy" id="888268"/>
    <lineage>
        <taxon>Eukaryota</taxon>
        <taxon>Viridiplantae</taxon>
        <taxon>Streptophyta</taxon>
        <taxon>Embryophyta</taxon>
        <taxon>Tracheophyta</taxon>
        <taxon>Spermatophyta</taxon>
        <taxon>Magnoliopsida</taxon>
        <taxon>Liliopsida</taxon>
        <taxon>Poales</taxon>
        <taxon>Poaceae</taxon>
        <taxon>PACMAD clade</taxon>
        <taxon>Panicoideae</taxon>
        <taxon>Panicodae</taxon>
        <taxon>Paniceae</taxon>
        <taxon>Dichantheliinae</taxon>
        <taxon>Dichanthelium</taxon>
    </lineage>
</organism>
<evidence type="ECO:0000256" key="6">
    <source>
        <dbReference type="ARBA" id="ARBA00023242"/>
    </source>
</evidence>
<evidence type="ECO:0000313" key="9">
    <source>
        <dbReference type="EMBL" id="OEL13226.1"/>
    </source>
</evidence>
<dbReference type="SMART" id="SM00353">
    <property type="entry name" value="HLH"/>
    <property type="match status" value="1"/>
</dbReference>
<comment type="caution">
    <text evidence="9">The sequence shown here is derived from an EMBL/GenBank/DDBJ whole genome shotgun (WGS) entry which is preliminary data.</text>
</comment>
<evidence type="ECO:0000313" key="10">
    <source>
        <dbReference type="Proteomes" id="UP000095767"/>
    </source>
</evidence>
<dbReference type="InterPro" id="IPR036638">
    <property type="entry name" value="HLH_DNA-bd_sf"/>
</dbReference>
<evidence type="ECO:0000256" key="7">
    <source>
        <dbReference type="SAM" id="MobiDB-lite"/>
    </source>
</evidence>
<sequence length="548" mass="59529">MAGGELMMSRHQPHQACGHRSPEFHCTQSYTKASITNLSTVDIFSLQKPFFEEHFGKRLRVPFLLVNMDYSAGSYFSSWPVNSASESYSLADGSVESFGGEGSMPPSSYFMTARSDQTLKFSGHEQESTMHTNEQLTYTGTGNADLLPAEILSGDKLPENLLELQRLQNNGNLQSNLVNPGVLQHTTMPGGFHPQLNTSGLSEMPHALSSSIDSNSSEVSAFLTDVNAVSSVSTLCPTFQNPSSFLEPLNLEAFSFQGAQNDTIWNKRSHPNGNMPVFDNAALASLNDSKEFISSKLPSFASVQETNLAASGFKTQKQEPNPMCNVPIPTFTARNQMAVTATQGQQIPQKMPSWINENKSECPVSHPSDVQTQANSAGNGVGVKPRVRARRGQATDPHSIAERLRREKISDRMKNLQDLVPNSNKADKASMLDEIIDYVKFLQLQVKVLSMSRLGAPGAVLPLLAESQTEGCHSQPLSAPANARGLLDVQDTEDALAFEEEVVKLMETSITSAMQYLQNKGLCLMPVALASAISTQKGVPAAAICPER</sequence>
<feature type="domain" description="BHLH" evidence="8">
    <location>
        <begin position="393"/>
        <end position="442"/>
    </location>
</feature>
<feature type="region of interest" description="Disordered" evidence="7">
    <location>
        <begin position="360"/>
        <end position="383"/>
    </location>
</feature>
<dbReference type="EMBL" id="LWDX02074094">
    <property type="protein sequence ID" value="OEL13226.1"/>
    <property type="molecule type" value="Genomic_DNA"/>
</dbReference>
<feature type="region of interest" description="Disordered" evidence="7">
    <location>
        <begin position="1"/>
        <end position="21"/>
    </location>
</feature>
<dbReference type="GO" id="GO:0000981">
    <property type="term" value="F:DNA-binding transcription factor activity, RNA polymerase II-specific"/>
    <property type="evidence" value="ECO:0007669"/>
    <property type="project" value="TreeGrafter"/>
</dbReference>
<dbReference type="GO" id="GO:0005634">
    <property type="term" value="C:nucleus"/>
    <property type="evidence" value="ECO:0007669"/>
    <property type="project" value="UniProtKB-SubCell"/>
</dbReference>
<dbReference type="FunFam" id="4.10.280.10:FF:000017">
    <property type="entry name" value="Transcription factor bHLH66"/>
    <property type="match status" value="1"/>
</dbReference>
<dbReference type="InterPro" id="IPR045843">
    <property type="entry name" value="IND-like"/>
</dbReference>
<keyword evidence="6" id="KW-0539">Nucleus</keyword>
<dbReference type="GO" id="GO:0046983">
    <property type="term" value="F:protein dimerization activity"/>
    <property type="evidence" value="ECO:0007669"/>
    <property type="project" value="InterPro"/>
</dbReference>
<dbReference type="PANTHER" id="PTHR16223:SF62">
    <property type="entry name" value="OS06G0193400 PROTEIN"/>
    <property type="match status" value="1"/>
</dbReference>
<evidence type="ECO:0000259" key="8">
    <source>
        <dbReference type="PROSITE" id="PS50888"/>
    </source>
</evidence>
<dbReference type="STRING" id="888268.A0A1E5UK13"/>
<keyword evidence="4" id="KW-0238">DNA-binding</keyword>
<comment type="subcellular location">
    <subcellularLocation>
        <location evidence="1">Nucleus</location>
    </subcellularLocation>
</comment>
<dbReference type="PANTHER" id="PTHR16223">
    <property type="entry name" value="TRANSCRIPTION FACTOR BHLH83-RELATED"/>
    <property type="match status" value="1"/>
</dbReference>
<proteinExistence type="inferred from homology"/>
<evidence type="ECO:0000256" key="2">
    <source>
        <dbReference type="ARBA" id="ARBA00005510"/>
    </source>
</evidence>
<dbReference type="Gene3D" id="4.10.280.10">
    <property type="entry name" value="Helix-loop-helix DNA-binding domain"/>
    <property type="match status" value="1"/>
</dbReference>
<dbReference type="Pfam" id="PF00010">
    <property type="entry name" value="HLH"/>
    <property type="match status" value="1"/>
</dbReference>
<dbReference type="SUPFAM" id="SSF47459">
    <property type="entry name" value="HLH, helix-loop-helix DNA-binding domain"/>
    <property type="match status" value="1"/>
</dbReference>
<gene>
    <name evidence="9" type="ORF">BAE44_0025756</name>
</gene>
<evidence type="ECO:0000256" key="5">
    <source>
        <dbReference type="ARBA" id="ARBA00023163"/>
    </source>
</evidence>
<comment type="similarity">
    <text evidence="2">Belongs to the bHLH protein family.</text>
</comment>
<accession>A0A1E5UK13</accession>
<protein>
    <submittedName>
        <fullName evidence="9">Transcription factor bHLH69</fullName>
    </submittedName>
</protein>
<dbReference type="AlphaFoldDB" id="A0A1E5UK13"/>
<reference evidence="9 10" key="1">
    <citation type="submission" date="2016-09" db="EMBL/GenBank/DDBJ databases">
        <title>The draft genome of Dichanthelium oligosanthes: A C3 panicoid grass species.</title>
        <authorList>
            <person name="Studer A.J."/>
            <person name="Schnable J.C."/>
            <person name="Brutnell T.P."/>
        </authorList>
    </citation>
    <scope>NUCLEOTIDE SEQUENCE [LARGE SCALE GENOMIC DNA]</scope>
    <source>
        <strain evidence="10">cv. Kellogg 1175</strain>
        <tissue evidence="9">Leaf</tissue>
    </source>
</reference>
<dbReference type="GO" id="GO:0000978">
    <property type="term" value="F:RNA polymerase II cis-regulatory region sequence-specific DNA binding"/>
    <property type="evidence" value="ECO:0007669"/>
    <property type="project" value="TreeGrafter"/>
</dbReference>
<dbReference type="InterPro" id="IPR011598">
    <property type="entry name" value="bHLH_dom"/>
</dbReference>
<evidence type="ECO:0000256" key="1">
    <source>
        <dbReference type="ARBA" id="ARBA00004123"/>
    </source>
</evidence>
<dbReference type="Proteomes" id="UP000095767">
    <property type="component" value="Unassembled WGS sequence"/>
</dbReference>
<evidence type="ECO:0000256" key="4">
    <source>
        <dbReference type="ARBA" id="ARBA00023125"/>
    </source>
</evidence>
<keyword evidence="10" id="KW-1185">Reference proteome</keyword>
<keyword evidence="3" id="KW-0805">Transcription regulation</keyword>
<name>A0A1E5UK13_9POAL</name>
<dbReference type="GO" id="GO:0080147">
    <property type="term" value="P:root hair cell development"/>
    <property type="evidence" value="ECO:0007669"/>
    <property type="project" value="UniProtKB-ARBA"/>
</dbReference>
<evidence type="ECO:0000256" key="3">
    <source>
        <dbReference type="ARBA" id="ARBA00023015"/>
    </source>
</evidence>
<keyword evidence="5" id="KW-0804">Transcription</keyword>
<dbReference type="PROSITE" id="PS50888">
    <property type="entry name" value="BHLH"/>
    <property type="match status" value="1"/>
</dbReference>
<dbReference type="OrthoDB" id="759159at2759"/>
<feature type="compositionally biased region" description="Polar residues" evidence="7">
    <location>
        <begin position="368"/>
        <end position="378"/>
    </location>
</feature>